<reference evidence="4" key="1">
    <citation type="submission" date="2016-11" db="EMBL/GenBank/DDBJ databases">
        <authorList>
            <person name="Varghese N."/>
            <person name="Submissions S."/>
        </authorList>
    </citation>
    <scope>NUCLEOTIDE SEQUENCE [LARGE SCALE GENOMIC DNA]</scope>
    <source>
        <strain evidence="4">DSM 1811</strain>
    </source>
</reference>
<dbReference type="SMART" id="SM00645">
    <property type="entry name" value="Pept_C1"/>
    <property type="match status" value="1"/>
</dbReference>
<organism evidence="3 4">
    <name type="scientific">Flavobacterium saccharophilum</name>
    <dbReference type="NCBI Taxonomy" id="29534"/>
    <lineage>
        <taxon>Bacteria</taxon>
        <taxon>Pseudomonadati</taxon>
        <taxon>Bacteroidota</taxon>
        <taxon>Flavobacteriia</taxon>
        <taxon>Flavobacteriales</taxon>
        <taxon>Flavobacteriaceae</taxon>
        <taxon>Flavobacterium</taxon>
    </lineage>
</organism>
<keyword evidence="3" id="KW-0645">Protease</keyword>
<dbReference type="SUPFAM" id="SSF54001">
    <property type="entry name" value="Cysteine proteinases"/>
    <property type="match status" value="1"/>
</dbReference>
<dbReference type="InterPro" id="IPR013128">
    <property type="entry name" value="Peptidase_C1A"/>
</dbReference>
<dbReference type="EMBL" id="FRBY01000007">
    <property type="protein sequence ID" value="SHM88705.1"/>
    <property type="molecule type" value="Genomic_DNA"/>
</dbReference>
<dbReference type="PANTHER" id="PTHR12411">
    <property type="entry name" value="CYSTEINE PROTEASE FAMILY C1-RELATED"/>
    <property type="match status" value="1"/>
</dbReference>
<accession>A0A1M7MD01</accession>
<evidence type="ECO:0000259" key="2">
    <source>
        <dbReference type="SMART" id="SM00645"/>
    </source>
</evidence>
<dbReference type="RefSeq" id="WP_072975994.1">
    <property type="nucleotide sequence ID" value="NZ_FRBY01000007.1"/>
</dbReference>
<dbReference type="CDD" id="cd02619">
    <property type="entry name" value="Peptidase_C1"/>
    <property type="match status" value="1"/>
</dbReference>
<sequence>MKTSSFGGHEIYQTDSALTNVDSNVIFESYDINKKNEIQTKLKNLGIYEFEQVCSIDNTKSSEFLRSYLAINKSEYENLIEYSKNVIGEDGLLNLKQSVVFNKGLGAVKPDSNLLLESIDIERVKQVTDGVSDDFLYAVVRAQSLVLSNLQSVSDYTNCICPFHNFLPIKNQGNRGTCVAFSITASNEYYQMKKIGRNDLSEQHLYYEAKQIDGDNNCGTTIANAIKVISRQGQSREQFWAYRPTTECNDHGNKPILADLDSQFFKAACLELDSHDIEIFKAAIISGGFISFSIPVYNSWVNSNEVNRTGRITLPLPDERVIGGHAMTIVGFQNDDNFPGGGFFLFRNSWGLSWAKESPYGQGFGIIPFEYITQHCWEAFTLINT</sequence>
<dbReference type="OrthoDB" id="3648721at2"/>
<evidence type="ECO:0000313" key="4">
    <source>
        <dbReference type="Proteomes" id="UP000184121"/>
    </source>
</evidence>
<dbReference type="GO" id="GO:0006508">
    <property type="term" value="P:proteolysis"/>
    <property type="evidence" value="ECO:0007669"/>
    <property type="project" value="UniProtKB-KW"/>
</dbReference>
<dbReference type="Pfam" id="PF00112">
    <property type="entry name" value="Peptidase_C1"/>
    <property type="match status" value="1"/>
</dbReference>
<name>A0A1M7MD01_9FLAO</name>
<dbReference type="InterPro" id="IPR000668">
    <property type="entry name" value="Peptidase_C1A_C"/>
</dbReference>
<dbReference type="InterPro" id="IPR038765">
    <property type="entry name" value="Papain-like_cys_pep_sf"/>
</dbReference>
<feature type="domain" description="Peptidase C1A papain C-terminal" evidence="2">
    <location>
        <begin position="164"/>
        <end position="373"/>
    </location>
</feature>
<dbReference type="AlphaFoldDB" id="A0A1M7MD01"/>
<comment type="similarity">
    <text evidence="1">Belongs to the peptidase C1 family.</text>
</comment>
<proteinExistence type="inferred from homology"/>
<evidence type="ECO:0000313" key="3">
    <source>
        <dbReference type="EMBL" id="SHM88705.1"/>
    </source>
</evidence>
<keyword evidence="3" id="KW-0378">Hydrolase</keyword>
<dbReference type="STRING" id="29534.SAMN05444366_4488"/>
<gene>
    <name evidence="3" type="ORF">SAMN05444366_4488</name>
</gene>
<protein>
    <submittedName>
        <fullName evidence="3">Papain family cysteine protease</fullName>
    </submittedName>
</protein>
<dbReference type="Gene3D" id="3.90.70.10">
    <property type="entry name" value="Cysteine proteinases"/>
    <property type="match status" value="1"/>
</dbReference>
<dbReference type="Proteomes" id="UP000184121">
    <property type="component" value="Unassembled WGS sequence"/>
</dbReference>
<keyword evidence="4" id="KW-1185">Reference proteome</keyword>
<evidence type="ECO:0000256" key="1">
    <source>
        <dbReference type="ARBA" id="ARBA00008455"/>
    </source>
</evidence>
<dbReference type="GO" id="GO:0008234">
    <property type="term" value="F:cysteine-type peptidase activity"/>
    <property type="evidence" value="ECO:0007669"/>
    <property type="project" value="InterPro"/>
</dbReference>